<dbReference type="InterPro" id="IPR000639">
    <property type="entry name" value="Epox_hydrolase-like"/>
</dbReference>
<feature type="domain" description="AB hydrolase-1" evidence="3">
    <location>
        <begin position="26"/>
        <end position="263"/>
    </location>
</feature>
<evidence type="ECO:0000313" key="4">
    <source>
        <dbReference type="EMBL" id="OHU58047.1"/>
    </source>
</evidence>
<proteinExistence type="predicted"/>
<dbReference type="Pfam" id="PF00561">
    <property type="entry name" value="Abhydrolase_1"/>
    <property type="match status" value="1"/>
</dbReference>
<dbReference type="InterPro" id="IPR000073">
    <property type="entry name" value="AB_hydrolase_1"/>
</dbReference>
<dbReference type="GO" id="GO:0016787">
    <property type="term" value="F:hydrolase activity"/>
    <property type="evidence" value="ECO:0007669"/>
    <property type="project" value="UniProtKB-KW"/>
</dbReference>
<dbReference type="EMBL" id="MLIQ01000013">
    <property type="protein sequence ID" value="OHU58047.1"/>
    <property type="molecule type" value="Genomic_DNA"/>
</dbReference>
<keyword evidence="1 4" id="KW-0378">Hydrolase</keyword>
<gene>
    <name evidence="4" type="ORF">BKG82_10550</name>
</gene>
<dbReference type="Proteomes" id="UP000180043">
    <property type="component" value="Unassembled WGS sequence"/>
</dbReference>
<name>A0A1S1LME6_MYCCH</name>
<comment type="caution">
    <text evidence="4">The sequence shown here is derived from an EMBL/GenBank/DDBJ whole genome shotgun (WGS) entry which is preliminary data.</text>
</comment>
<dbReference type="AlphaFoldDB" id="A0A1S1LME6"/>
<sequence>MSRLTSFERQGLTFEVRDSGPTEGIPVILLHGFPQTSASWRSVAESLNRLGFRTWAPDQRGYSRGASPSRRRDYRFSELVADAVALIEEAHAGPVHLVGHDWGAGVAWGVADKRPDLLRTLTAVSVPHPLAFALSTLTSAQAFKSWYMLLFQIPWIPELLMRKKDGFFYRRLLGTGATPENAARDLNDLHRLDAITNALHWYRALPFALSSLPLRKISVPTLQVWSDRDTAVGKHGHDLSEKFVSGPWELRTLEGVSHWIPDEAAGPLTTVLVEHFRRHDACLPGDSTQGPQGDMGSVDGATA</sequence>
<dbReference type="PRINTS" id="PR00412">
    <property type="entry name" value="EPOXHYDRLASE"/>
</dbReference>
<feature type="region of interest" description="Disordered" evidence="2">
    <location>
        <begin position="282"/>
        <end position="303"/>
    </location>
</feature>
<dbReference type="SUPFAM" id="SSF53474">
    <property type="entry name" value="alpha/beta-Hydrolases"/>
    <property type="match status" value="1"/>
</dbReference>
<dbReference type="InterPro" id="IPR029058">
    <property type="entry name" value="AB_hydrolase_fold"/>
</dbReference>
<dbReference type="Gene3D" id="3.40.50.1820">
    <property type="entry name" value="alpha/beta hydrolase"/>
    <property type="match status" value="1"/>
</dbReference>
<organism evidence="4 5">
    <name type="scientific">Mycobacteroides chelonae</name>
    <name type="common">Mycobacterium chelonae</name>
    <dbReference type="NCBI Taxonomy" id="1774"/>
    <lineage>
        <taxon>Bacteria</taxon>
        <taxon>Bacillati</taxon>
        <taxon>Actinomycetota</taxon>
        <taxon>Actinomycetes</taxon>
        <taxon>Mycobacteriales</taxon>
        <taxon>Mycobacteriaceae</taxon>
        <taxon>Mycobacteroides</taxon>
    </lineage>
</organism>
<evidence type="ECO:0000256" key="2">
    <source>
        <dbReference type="SAM" id="MobiDB-lite"/>
    </source>
</evidence>
<accession>A0A1S1LME6</accession>
<protein>
    <submittedName>
        <fullName evidence="4">Alpha/beta hydrolase</fullName>
    </submittedName>
</protein>
<dbReference type="PANTHER" id="PTHR43329">
    <property type="entry name" value="EPOXIDE HYDROLASE"/>
    <property type="match status" value="1"/>
</dbReference>
<evidence type="ECO:0000313" key="5">
    <source>
        <dbReference type="Proteomes" id="UP000180043"/>
    </source>
</evidence>
<evidence type="ECO:0000259" key="3">
    <source>
        <dbReference type="Pfam" id="PF00561"/>
    </source>
</evidence>
<reference evidence="4 5" key="1">
    <citation type="submission" date="2016-10" db="EMBL/GenBank/DDBJ databases">
        <title>Evaluation of Human, Veterinary and Environmental Mycobacterium chelonae Isolates by Core Genome Phylogenomic Analysis, Targeted Gene Comparison, and Anti-microbial Susceptibility Patterns: A Tale of Mistaken Identities.</title>
        <authorList>
            <person name="Fogelson S.B."/>
            <person name="Camus A.C."/>
            <person name="Lorenz W."/>
            <person name="Vasireddy R."/>
            <person name="Vasireddy S."/>
            <person name="Smith T."/>
            <person name="Brown-Elliott B.A."/>
            <person name="Wallace R.J.Jr."/>
            <person name="Hasan N.A."/>
            <person name="Reischl U."/>
            <person name="Sanchez S."/>
        </authorList>
    </citation>
    <scope>NUCLEOTIDE SEQUENCE [LARGE SCALE GENOMIC DNA]</scope>
    <source>
        <strain evidence="4 5">15515</strain>
    </source>
</reference>
<evidence type="ECO:0000256" key="1">
    <source>
        <dbReference type="ARBA" id="ARBA00022801"/>
    </source>
</evidence>
<dbReference type="RefSeq" id="WP_081343270.1">
    <property type="nucleotide sequence ID" value="NZ_MLII01000030.1"/>
</dbReference>